<proteinExistence type="predicted"/>
<protein>
    <recommendedName>
        <fullName evidence="1">BTB domain-containing protein</fullName>
    </recommendedName>
</protein>
<dbReference type="SUPFAM" id="SSF54695">
    <property type="entry name" value="POZ domain"/>
    <property type="match status" value="1"/>
</dbReference>
<evidence type="ECO:0000313" key="2">
    <source>
        <dbReference type="EMBL" id="KAK3201174.1"/>
    </source>
</evidence>
<gene>
    <name evidence="2" type="ORF">GRF29_213g1285607</name>
</gene>
<dbReference type="AlphaFoldDB" id="A0AAN6LMS6"/>
<dbReference type="InterPro" id="IPR011333">
    <property type="entry name" value="SKP1/BTB/POZ_sf"/>
</dbReference>
<dbReference type="Proteomes" id="UP001280581">
    <property type="component" value="Unassembled WGS sequence"/>
</dbReference>
<keyword evidence="3" id="KW-1185">Reference proteome</keyword>
<evidence type="ECO:0000313" key="3">
    <source>
        <dbReference type="Proteomes" id="UP001280581"/>
    </source>
</evidence>
<organism evidence="2 3">
    <name type="scientific">Pseudopithomyces chartarum</name>
    <dbReference type="NCBI Taxonomy" id="1892770"/>
    <lineage>
        <taxon>Eukaryota</taxon>
        <taxon>Fungi</taxon>
        <taxon>Dikarya</taxon>
        <taxon>Ascomycota</taxon>
        <taxon>Pezizomycotina</taxon>
        <taxon>Dothideomycetes</taxon>
        <taxon>Pleosporomycetidae</taxon>
        <taxon>Pleosporales</taxon>
        <taxon>Massarineae</taxon>
        <taxon>Didymosphaeriaceae</taxon>
        <taxon>Pseudopithomyces</taxon>
    </lineage>
</organism>
<dbReference type="InterPro" id="IPR000210">
    <property type="entry name" value="BTB/POZ_dom"/>
</dbReference>
<dbReference type="CDD" id="cd18186">
    <property type="entry name" value="BTB_POZ_ZBTB_KLHL-like"/>
    <property type="match status" value="1"/>
</dbReference>
<dbReference type="PANTHER" id="PTHR47843:SF2">
    <property type="entry name" value="BTB DOMAIN-CONTAINING PROTEIN"/>
    <property type="match status" value="1"/>
</dbReference>
<accession>A0AAN6LMS6</accession>
<dbReference type="EMBL" id="WVTA01000017">
    <property type="protein sequence ID" value="KAK3201174.1"/>
    <property type="molecule type" value="Genomic_DNA"/>
</dbReference>
<evidence type="ECO:0000259" key="1">
    <source>
        <dbReference type="PROSITE" id="PS50097"/>
    </source>
</evidence>
<name>A0AAN6LMS6_9PLEO</name>
<sequence length="253" mass="28517">MTDKKYMLPSLSDTIFTVVVGTGDATKSFVPHEDIACARSGFFRACLSGDWKESIDAWVELPVDDPEVFQLYTQSLYASNMHQADSGHPNAIYNSISKTVVINRMRYRFLTKLYFLSDKMVDVQAKDHAVEVISELLSRDFIKRSENFSKELVEMITTVWVNTPVDAPIRRLIVDSVARGVPLRPGHFTQFSDAPPDFLVSVIEALGDLMRLDKADPSLSTLGLGDYMQSVTPQAKPDPQKYRSCRIYSSSRF</sequence>
<reference evidence="2 3" key="1">
    <citation type="submission" date="2021-02" db="EMBL/GenBank/DDBJ databases">
        <title>Genome assembly of Pseudopithomyces chartarum.</title>
        <authorList>
            <person name="Jauregui R."/>
            <person name="Singh J."/>
            <person name="Voisey C."/>
        </authorList>
    </citation>
    <scope>NUCLEOTIDE SEQUENCE [LARGE SCALE GENOMIC DNA]</scope>
    <source>
        <strain evidence="2 3">AGR01</strain>
    </source>
</reference>
<feature type="domain" description="BTB" evidence="1">
    <location>
        <begin position="12"/>
        <end position="85"/>
    </location>
</feature>
<dbReference type="PROSITE" id="PS50097">
    <property type="entry name" value="BTB"/>
    <property type="match status" value="1"/>
</dbReference>
<dbReference type="Gene3D" id="3.30.710.10">
    <property type="entry name" value="Potassium Channel Kv1.1, Chain A"/>
    <property type="match status" value="1"/>
</dbReference>
<dbReference type="PANTHER" id="PTHR47843">
    <property type="entry name" value="BTB DOMAIN-CONTAINING PROTEIN-RELATED"/>
    <property type="match status" value="1"/>
</dbReference>
<comment type="caution">
    <text evidence="2">The sequence shown here is derived from an EMBL/GenBank/DDBJ whole genome shotgun (WGS) entry which is preliminary data.</text>
</comment>